<protein>
    <submittedName>
        <fullName evidence="1">Uncharacterized protein</fullName>
    </submittedName>
</protein>
<evidence type="ECO:0000313" key="1">
    <source>
        <dbReference type="EMBL" id="KAK6300345.1"/>
    </source>
</evidence>
<dbReference type="EMBL" id="JAGTTL010000027">
    <property type="protein sequence ID" value="KAK6300345.1"/>
    <property type="molecule type" value="Genomic_DNA"/>
</dbReference>
<evidence type="ECO:0000313" key="2">
    <source>
        <dbReference type="Proteomes" id="UP001356427"/>
    </source>
</evidence>
<comment type="caution">
    <text evidence="1">The sequence shown here is derived from an EMBL/GenBank/DDBJ whole genome shotgun (WGS) entry which is preliminary data.</text>
</comment>
<name>A0AAN8L3A6_9TELE</name>
<keyword evidence="2" id="KW-1185">Reference proteome</keyword>
<dbReference type="AlphaFoldDB" id="A0AAN8L3A6"/>
<dbReference type="Proteomes" id="UP001356427">
    <property type="component" value="Unassembled WGS sequence"/>
</dbReference>
<sequence length="73" mass="8741">MDKIFNLLAEHRLESYYNQFLTLGVQDERDFIDGVNGEDLDKMNFSQVEKNRFEKMKDFIQRLRAPQQAMPVQ</sequence>
<reference evidence="1 2" key="1">
    <citation type="submission" date="2021-04" db="EMBL/GenBank/DDBJ databases">
        <authorList>
            <person name="De Guttry C."/>
            <person name="Zahm M."/>
            <person name="Klopp C."/>
            <person name="Cabau C."/>
            <person name="Louis A."/>
            <person name="Berthelot C."/>
            <person name="Parey E."/>
            <person name="Roest Crollius H."/>
            <person name="Montfort J."/>
            <person name="Robinson-Rechavi M."/>
            <person name="Bucao C."/>
            <person name="Bouchez O."/>
            <person name="Gislard M."/>
            <person name="Lluch J."/>
            <person name="Milhes M."/>
            <person name="Lampietro C."/>
            <person name="Lopez Roques C."/>
            <person name="Donnadieu C."/>
            <person name="Braasch I."/>
            <person name="Desvignes T."/>
            <person name="Postlethwait J."/>
            <person name="Bobe J."/>
            <person name="Wedekind C."/>
            <person name="Guiguen Y."/>
        </authorList>
    </citation>
    <scope>NUCLEOTIDE SEQUENCE [LARGE SCALE GENOMIC DNA]</scope>
    <source>
        <strain evidence="1">Cs_M1</strain>
        <tissue evidence="1">Blood</tissue>
    </source>
</reference>
<feature type="non-terminal residue" evidence="1">
    <location>
        <position position="73"/>
    </location>
</feature>
<gene>
    <name evidence="1" type="ORF">J4Q44_G00284430</name>
</gene>
<proteinExistence type="predicted"/>
<organism evidence="1 2">
    <name type="scientific">Coregonus suidteri</name>
    <dbReference type="NCBI Taxonomy" id="861788"/>
    <lineage>
        <taxon>Eukaryota</taxon>
        <taxon>Metazoa</taxon>
        <taxon>Chordata</taxon>
        <taxon>Craniata</taxon>
        <taxon>Vertebrata</taxon>
        <taxon>Euteleostomi</taxon>
        <taxon>Actinopterygii</taxon>
        <taxon>Neopterygii</taxon>
        <taxon>Teleostei</taxon>
        <taxon>Protacanthopterygii</taxon>
        <taxon>Salmoniformes</taxon>
        <taxon>Salmonidae</taxon>
        <taxon>Coregoninae</taxon>
        <taxon>Coregonus</taxon>
    </lineage>
</organism>
<accession>A0AAN8L3A6</accession>